<name>A0A0B6Z165_9EUPU</name>
<sequence>KEFETKSRGMELPVSYPQEEQHADGINCYRSDGISFSFGGKTPETAYDIPKKICETSVSSDNDFKPVFLLDATRNDIQMN</sequence>
<dbReference type="EMBL" id="HACG01014806">
    <property type="protein sequence ID" value="CEK61671.1"/>
    <property type="molecule type" value="Transcribed_RNA"/>
</dbReference>
<feature type="non-terminal residue" evidence="1">
    <location>
        <position position="80"/>
    </location>
</feature>
<evidence type="ECO:0000313" key="1">
    <source>
        <dbReference type="EMBL" id="CEK61671.1"/>
    </source>
</evidence>
<feature type="non-terminal residue" evidence="1">
    <location>
        <position position="1"/>
    </location>
</feature>
<proteinExistence type="predicted"/>
<protein>
    <submittedName>
        <fullName evidence="1">Uncharacterized protein</fullName>
    </submittedName>
</protein>
<organism evidence="1">
    <name type="scientific">Arion vulgaris</name>
    <dbReference type="NCBI Taxonomy" id="1028688"/>
    <lineage>
        <taxon>Eukaryota</taxon>
        <taxon>Metazoa</taxon>
        <taxon>Spiralia</taxon>
        <taxon>Lophotrochozoa</taxon>
        <taxon>Mollusca</taxon>
        <taxon>Gastropoda</taxon>
        <taxon>Heterobranchia</taxon>
        <taxon>Euthyneura</taxon>
        <taxon>Panpulmonata</taxon>
        <taxon>Eupulmonata</taxon>
        <taxon>Stylommatophora</taxon>
        <taxon>Helicina</taxon>
        <taxon>Arionoidea</taxon>
        <taxon>Arionidae</taxon>
        <taxon>Arion</taxon>
    </lineage>
</organism>
<dbReference type="AlphaFoldDB" id="A0A0B6Z165"/>
<accession>A0A0B6Z165</accession>
<reference evidence="1" key="1">
    <citation type="submission" date="2014-12" db="EMBL/GenBank/DDBJ databases">
        <title>Insight into the proteome of Arion vulgaris.</title>
        <authorList>
            <person name="Aradska J."/>
            <person name="Bulat T."/>
            <person name="Smidak R."/>
            <person name="Sarate P."/>
            <person name="Gangsoo J."/>
            <person name="Sialana F."/>
            <person name="Bilban M."/>
            <person name="Lubec G."/>
        </authorList>
    </citation>
    <scope>NUCLEOTIDE SEQUENCE</scope>
    <source>
        <tissue evidence="1">Skin</tissue>
    </source>
</reference>
<gene>
    <name evidence="1" type="primary">ORF42908</name>
</gene>